<dbReference type="OrthoDB" id="10450849at2759"/>
<dbReference type="EMBL" id="SJOL01008661">
    <property type="protein sequence ID" value="TGZ59914.1"/>
    <property type="molecule type" value="Genomic_DNA"/>
</dbReference>
<sequence length="166" mass="18298">MILGSQTILCLENDNVTMSSEISGHVSRYRFASTGLSLIKNENDIEIPKEEEGVFGDFEKDGDESASLAAEFPDHTADEDFQETTIASEETESHSAIVEEAKGDSASQAESLSDQLQDDEKGCRVYSSIYIEVVRCERYKQLLVILVSSGKSCKYLVPRISSTLLT</sequence>
<protein>
    <submittedName>
        <fullName evidence="2">Uncharacterized protein</fullName>
    </submittedName>
</protein>
<dbReference type="Proteomes" id="UP000308267">
    <property type="component" value="Unassembled WGS sequence"/>
</dbReference>
<accession>A0A4V3SDA1</accession>
<feature type="compositionally biased region" description="Basic and acidic residues" evidence="1">
    <location>
        <begin position="91"/>
        <end position="103"/>
    </location>
</feature>
<evidence type="ECO:0000256" key="1">
    <source>
        <dbReference type="SAM" id="MobiDB-lite"/>
    </source>
</evidence>
<organism evidence="2 3">
    <name type="scientific">Opisthorchis felineus</name>
    <dbReference type="NCBI Taxonomy" id="147828"/>
    <lineage>
        <taxon>Eukaryota</taxon>
        <taxon>Metazoa</taxon>
        <taxon>Spiralia</taxon>
        <taxon>Lophotrochozoa</taxon>
        <taxon>Platyhelminthes</taxon>
        <taxon>Trematoda</taxon>
        <taxon>Digenea</taxon>
        <taxon>Opisthorchiida</taxon>
        <taxon>Opisthorchiata</taxon>
        <taxon>Opisthorchiidae</taxon>
        <taxon>Opisthorchis</taxon>
    </lineage>
</organism>
<proteinExistence type="predicted"/>
<name>A0A4V3SDA1_OPIFE</name>
<feature type="region of interest" description="Disordered" evidence="1">
    <location>
        <begin position="87"/>
        <end position="115"/>
    </location>
</feature>
<comment type="caution">
    <text evidence="2">The sequence shown here is derived from an EMBL/GenBank/DDBJ whole genome shotgun (WGS) entry which is preliminary data.</text>
</comment>
<gene>
    <name evidence="2" type="ORF">CRM22_008809</name>
</gene>
<reference evidence="2 3" key="1">
    <citation type="journal article" date="2019" name="BMC Genomics">
        <title>New insights from Opisthorchis felineus genome: update on genomics of the epidemiologically important liver flukes.</title>
        <authorList>
            <person name="Ershov N.I."/>
            <person name="Mordvinov V.A."/>
            <person name="Prokhortchouk E.B."/>
            <person name="Pakharukova M.Y."/>
            <person name="Gunbin K.V."/>
            <person name="Ustyantsev K."/>
            <person name="Genaev M.A."/>
            <person name="Blinov A.G."/>
            <person name="Mazur A."/>
            <person name="Boulygina E."/>
            <person name="Tsygankova S."/>
            <person name="Khrameeva E."/>
            <person name="Chekanov N."/>
            <person name="Fan G."/>
            <person name="Xiao A."/>
            <person name="Zhang H."/>
            <person name="Xu X."/>
            <person name="Yang H."/>
            <person name="Solovyev V."/>
            <person name="Lee S.M."/>
            <person name="Liu X."/>
            <person name="Afonnikov D.A."/>
            <person name="Skryabin K.G."/>
        </authorList>
    </citation>
    <scope>NUCLEOTIDE SEQUENCE [LARGE SCALE GENOMIC DNA]</scope>
    <source>
        <strain evidence="2">AK-0245</strain>
        <tissue evidence="2">Whole organism</tissue>
    </source>
</reference>
<evidence type="ECO:0000313" key="2">
    <source>
        <dbReference type="EMBL" id="TGZ59914.1"/>
    </source>
</evidence>
<keyword evidence="3" id="KW-1185">Reference proteome</keyword>
<dbReference type="AlphaFoldDB" id="A0A4V3SDA1"/>
<evidence type="ECO:0000313" key="3">
    <source>
        <dbReference type="Proteomes" id="UP000308267"/>
    </source>
</evidence>
<feature type="compositionally biased region" description="Polar residues" evidence="1">
    <location>
        <begin position="105"/>
        <end position="115"/>
    </location>
</feature>